<proteinExistence type="predicted"/>
<dbReference type="Pfam" id="PF01103">
    <property type="entry name" value="Omp85"/>
    <property type="match status" value="1"/>
</dbReference>
<keyword evidence="5" id="KW-0998">Cell outer membrane</keyword>
<keyword evidence="8" id="KW-1185">Reference proteome</keyword>
<dbReference type="PANTHER" id="PTHR12815:SF47">
    <property type="entry name" value="TRANSLOCATION AND ASSEMBLY MODULE SUBUNIT TAMA"/>
    <property type="match status" value="1"/>
</dbReference>
<dbReference type="Gene3D" id="3.10.20.310">
    <property type="entry name" value="membrane protein fhac"/>
    <property type="match status" value="1"/>
</dbReference>
<dbReference type="InterPro" id="IPR000184">
    <property type="entry name" value="Bac_surfAg_D15"/>
</dbReference>
<evidence type="ECO:0000256" key="1">
    <source>
        <dbReference type="ARBA" id="ARBA00004370"/>
    </source>
</evidence>
<reference evidence="7 8" key="1">
    <citation type="submission" date="2023-05" db="EMBL/GenBank/DDBJ databases">
        <title>Novel species of genus Flectobacillus isolated from stream in China.</title>
        <authorList>
            <person name="Lu H."/>
        </authorList>
    </citation>
    <scope>NUCLEOTIDE SEQUENCE [LARGE SCALE GENOMIC DNA]</scope>
    <source>
        <strain evidence="7 8">KCTC 42575</strain>
    </source>
</reference>
<evidence type="ECO:0000256" key="3">
    <source>
        <dbReference type="ARBA" id="ARBA00022729"/>
    </source>
</evidence>
<evidence type="ECO:0000259" key="6">
    <source>
        <dbReference type="PROSITE" id="PS51779"/>
    </source>
</evidence>
<dbReference type="InterPro" id="IPR034746">
    <property type="entry name" value="POTRA"/>
</dbReference>
<keyword evidence="4" id="KW-0472">Membrane</keyword>
<organism evidence="7 8">
    <name type="scientific">Flectobacillus roseus</name>
    <dbReference type="NCBI Taxonomy" id="502259"/>
    <lineage>
        <taxon>Bacteria</taxon>
        <taxon>Pseudomonadati</taxon>
        <taxon>Bacteroidota</taxon>
        <taxon>Cytophagia</taxon>
        <taxon>Cytophagales</taxon>
        <taxon>Flectobacillaceae</taxon>
        <taxon>Flectobacillus</taxon>
    </lineage>
</organism>
<sequence>MFLVTLFCNLLHFLQPVESDSTLVIRHISLQGNQRTKAYIIRRELDFHEGDTIHLNDLAKRVELNRRKIFNTSLFNFVEIKYKKDSLSQDLDMLIKVQEQWYILGYPNIQIADRNYNEWWSRGGRLDRLIFGANVTHANFRGRAEKLILNAEVGFTQKLELFYRIPYIDKAQKTGLGLGISYSTNKNVAFGTLHDTLSYIKSENSLRQRIYAFAQLKKRYHFYDNHTLELRYNQNWVADTIRKANPNYFLEGANTQRYLQLSYYFNYDFRDNVVFPLRGYRLELYLNKLGLLPSDNINQLDFTLTANKYWALANNLFLNVGAEGKISFPNRQPFFNTRGLGYGTDLVRGYELYVIDGQKYAWARMNLRTKLLDKTLTIRWIKSSQFNRIPIQVYPNYFVDWGYVQNEYTNKNLSSLANRPLYSTGLGVDAVTYYNLVVKLHWAINREGKSGIIFNITREF</sequence>
<comment type="subcellular location">
    <subcellularLocation>
        <location evidence="1">Membrane</location>
    </subcellularLocation>
</comment>
<evidence type="ECO:0000256" key="2">
    <source>
        <dbReference type="ARBA" id="ARBA00022692"/>
    </source>
</evidence>
<evidence type="ECO:0000313" key="7">
    <source>
        <dbReference type="EMBL" id="MDI9858541.1"/>
    </source>
</evidence>
<dbReference type="PROSITE" id="PS51779">
    <property type="entry name" value="POTRA"/>
    <property type="match status" value="1"/>
</dbReference>
<dbReference type="RefSeq" id="WP_283343733.1">
    <property type="nucleotide sequence ID" value="NZ_JASHIF010000004.1"/>
</dbReference>
<protein>
    <submittedName>
        <fullName evidence="7">BamA/TamA family outer membrane protein</fullName>
    </submittedName>
</protein>
<dbReference type="PANTHER" id="PTHR12815">
    <property type="entry name" value="SORTING AND ASSEMBLY MACHINERY SAMM50 PROTEIN FAMILY MEMBER"/>
    <property type="match status" value="1"/>
</dbReference>
<comment type="caution">
    <text evidence="7">The sequence shown here is derived from an EMBL/GenBank/DDBJ whole genome shotgun (WGS) entry which is preliminary data.</text>
</comment>
<gene>
    <name evidence="7" type="ORF">QM524_04920</name>
</gene>
<name>A0ABT6Y4T1_9BACT</name>
<dbReference type="Gene3D" id="2.40.160.50">
    <property type="entry name" value="membrane protein fhac: a member of the omp85/tpsb transporter family"/>
    <property type="match status" value="1"/>
</dbReference>
<dbReference type="EMBL" id="JASHIF010000004">
    <property type="protein sequence ID" value="MDI9858541.1"/>
    <property type="molecule type" value="Genomic_DNA"/>
</dbReference>
<evidence type="ECO:0000256" key="5">
    <source>
        <dbReference type="ARBA" id="ARBA00023237"/>
    </source>
</evidence>
<keyword evidence="3" id="KW-0732">Signal</keyword>
<dbReference type="InterPro" id="IPR010827">
    <property type="entry name" value="BamA/TamA_POTRA"/>
</dbReference>
<accession>A0ABT6Y4T1</accession>
<evidence type="ECO:0000313" key="8">
    <source>
        <dbReference type="Proteomes" id="UP001236507"/>
    </source>
</evidence>
<dbReference type="Pfam" id="PF07244">
    <property type="entry name" value="POTRA"/>
    <property type="match status" value="1"/>
</dbReference>
<dbReference type="InterPro" id="IPR039910">
    <property type="entry name" value="D15-like"/>
</dbReference>
<keyword evidence="2" id="KW-0812">Transmembrane</keyword>
<feature type="domain" description="POTRA" evidence="6">
    <location>
        <begin position="23"/>
        <end position="100"/>
    </location>
</feature>
<dbReference type="Proteomes" id="UP001236507">
    <property type="component" value="Unassembled WGS sequence"/>
</dbReference>
<evidence type="ECO:0000256" key="4">
    <source>
        <dbReference type="ARBA" id="ARBA00023136"/>
    </source>
</evidence>